<dbReference type="EMBL" id="VZTY01031987">
    <property type="protein sequence ID" value="NXU58410.1"/>
    <property type="molecule type" value="Genomic_DNA"/>
</dbReference>
<dbReference type="PANTHER" id="PTHR18841">
    <property type="entry name" value="VITELLINE MEMBRANE OUTER LAYER PROTEIN I-RELATED"/>
    <property type="match status" value="1"/>
</dbReference>
<evidence type="ECO:0000313" key="1">
    <source>
        <dbReference type="EMBL" id="NXU58410.1"/>
    </source>
</evidence>
<feature type="non-terminal residue" evidence="1">
    <location>
        <position position="1"/>
    </location>
</feature>
<feature type="non-terminal residue" evidence="1">
    <location>
        <position position="53"/>
    </location>
</feature>
<dbReference type="PANTHER" id="PTHR18841:SF0">
    <property type="entry name" value="VITELLINE MEMBRANE OUTER LAYER 1 HOMOLOG A-RELATED"/>
    <property type="match status" value="1"/>
</dbReference>
<dbReference type="SUPFAM" id="SSF51092">
    <property type="entry name" value="Vitelline membrane outer protein-I (VMO-I)"/>
    <property type="match status" value="1"/>
</dbReference>
<dbReference type="Gene3D" id="2.100.10.20">
    <property type="entry name" value="Vitelline membrane outer layer protein I (VOMI)"/>
    <property type="match status" value="1"/>
</dbReference>
<dbReference type="Proteomes" id="UP000582182">
    <property type="component" value="Unassembled WGS sequence"/>
</dbReference>
<sequence length="53" mass="5661">PEDLVATFKGNWGNWSLPCPQLGGVCGLQTRLEPPQNGGDDTGLNDVRLFCCA</sequence>
<comment type="caution">
    <text evidence="1">The sequence shown here is derived from an EMBL/GenBank/DDBJ whole genome shotgun (WGS) entry which is preliminary data.</text>
</comment>
<dbReference type="Pfam" id="PF03762">
    <property type="entry name" value="VOMI"/>
    <property type="match status" value="1"/>
</dbReference>
<dbReference type="InterPro" id="IPR005515">
    <property type="entry name" value="VOMI"/>
</dbReference>
<reference evidence="1 2" key="1">
    <citation type="submission" date="2019-09" db="EMBL/GenBank/DDBJ databases">
        <title>Bird 10,000 Genomes (B10K) Project - Family phase.</title>
        <authorList>
            <person name="Zhang G."/>
        </authorList>
    </citation>
    <scope>NUCLEOTIDE SEQUENCE [LARGE SCALE GENOMIC DNA]</scope>
    <source>
        <strain evidence="1">B10K-DU-029-46</strain>
    </source>
</reference>
<accession>A0A7L3LZN0</accession>
<dbReference type="OrthoDB" id="6344411at2759"/>
<dbReference type="InterPro" id="IPR036706">
    <property type="entry name" value="VOMI_sf"/>
</dbReference>
<evidence type="ECO:0000313" key="2">
    <source>
        <dbReference type="Proteomes" id="UP000582182"/>
    </source>
</evidence>
<protein>
    <submittedName>
        <fullName evidence="1">VMO1 protein</fullName>
    </submittedName>
</protein>
<gene>
    <name evidence="1" type="primary">Vmo1_2</name>
    <name evidence="1" type="ORF">TURVEL_R13860</name>
</gene>
<name>A0A7L3LZN0_9CHAR</name>
<proteinExistence type="predicted"/>
<keyword evidence="2" id="KW-1185">Reference proteome</keyword>
<dbReference type="GO" id="GO:0005615">
    <property type="term" value="C:extracellular space"/>
    <property type="evidence" value="ECO:0007669"/>
    <property type="project" value="TreeGrafter"/>
</dbReference>
<organism evidence="1 2">
    <name type="scientific">Turnix velox</name>
    <name type="common">Little buttonquail</name>
    <dbReference type="NCBI Taxonomy" id="2529409"/>
    <lineage>
        <taxon>Eukaryota</taxon>
        <taxon>Metazoa</taxon>
        <taxon>Chordata</taxon>
        <taxon>Craniata</taxon>
        <taxon>Vertebrata</taxon>
        <taxon>Euteleostomi</taxon>
        <taxon>Archelosauria</taxon>
        <taxon>Archosauria</taxon>
        <taxon>Dinosauria</taxon>
        <taxon>Saurischia</taxon>
        <taxon>Theropoda</taxon>
        <taxon>Coelurosauria</taxon>
        <taxon>Aves</taxon>
        <taxon>Neognathae</taxon>
        <taxon>Neoaves</taxon>
        <taxon>Charadriiformes</taxon>
        <taxon>Turnicidae</taxon>
        <taxon>Turnix</taxon>
    </lineage>
</organism>
<dbReference type="AlphaFoldDB" id="A0A7L3LZN0"/>